<proteinExistence type="predicted"/>
<evidence type="ECO:0000313" key="4">
    <source>
        <dbReference type="EMBL" id="BDI16099.1"/>
    </source>
</evidence>
<dbReference type="InterPro" id="IPR002051">
    <property type="entry name" value="Haem_Oase"/>
</dbReference>
<gene>
    <name evidence="4" type="primary">ho1_1</name>
    <name evidence="4" type="ORF">ANSO36C_19010</name>
</gene>
<reference evidence="4" key="1">
    <citation type="submission" date="2022-04" db="EMBL/GenBank/DDBJ databases">
        <title>Complete genome sequence of a cyanobacterium, Nostoc sp. SO-36, isolated in Antarctica.</title>
        <authorList>
            <person name="Kanesaki Y."/>
            <person name="Effendi D."/>
            <person name="Sakamoto T."/>
            <person name="Ohtani S."/>
            <person name="Awai K."/>
        </authorList>
    </citation>
    <scope>NUCLEOTIDE SEQUENCE</scope>
    <source>
        <strain evidence="4">SO-36</strain>
    </source>
</reference>
<dbReference type="RefSeq" id="WP_251959322.1">
    <property type="nucleotide sequence ID" value="NZ_AP025732.1"/>
</dbReference>
<dbReference type="SUPFAM" id="SSF48613">
    <property type="entry name" value="Heme oxygenase-like"/>
    <property type="match status" value="1"/>
</dbReference>
<name>A0ABN6Q2Q6_NOSCO</name>
<dbReference type="Pfam" id="PF01126">
    <property type="entry name" value="Heme_oxygenase"/>
    <property type="match status" value="1"/>
</dbReference>
<dbReference type="Proteomes" id="UP001055453">
    <property type="component" value="Chromosome"/>
</dbReference>
<sequence length="240" mass="26982">MSSNLAIKLRSGTQQAHTSAENVAFMKCFLQGVVDRDCFAKFLSNLYYVYSELEAALKSHVEHPVISAVYFLELNRQSSLEKDMVFYYGDNWREQIKPSPATQSYIDRIREISDTEPALLLGHAYTRYMGDLSGGQMLQKVAQSALKLSGYEGTSFYNFEQIPDKKAFKDKYRQALNALPIDDITAEQIVAEANNAFEFNLKMAQELEESLIKALGQVLFNSLTRSQNSGSTEIAPANLS</sequence>
<keyword evidence="5" id="KW-1185">Reference proteome</keyword>
<evidence type="ECO:0000256" key="3">
    <source>
        <dbReference type="ARBA" id="ARBA00023004"/>
    </source>
</evidence>
<keyword evidence="2" id="KW-0479">Metal-binding</keyword>
<dbReference type="InterPro" id="IPR016084">
    <property type="entry name" value="Haem_Oase-like_multi-hlx"/>
</dbReference>
<keyword evidence="1" id="KW-0349">Heme</keyword>
<dbReference type="Gene3D" id="1.20.910.10">
    <property type="entry name" value="Heme oxygenase-like"/>
    <property type="match status" value="1"/>
</dbReference>
<dbReference type="EMBL" id="AP025732">
    <property type="protein sequence ID" value="BDI16099.1"/>
    <property type="molecule type" value="Genomic_DNA"/>
</dbReference>
<evidence type="ECO:0000313" key="5">
    <source>
        <dbReference type="Proteomes" id="UP001055453"/>
    </source>
</evidence>
<dbReference type="PANTHER" id="PTHR10720:SF0">
    <property type="entry name" value="HEME OXYGENASE"/>
    <property type="match status" value="1"/>
</dbReference>
<evidence type="ECO:0000256" key="2">
    <source>
        <dbReference type="ARBA" id="ARBA00022723"/>
    </source>
</evidence>
<dbReference type="PIRSF" id="PIRSF000343">
    <property type="entry name" value="Haem_Oase"/>
    <property type="match status" value="1"/>
</dbReference>
<dbReference type="InterPro" id="IPR016053">
    <property type="entry name" value="Haem_Oase-like"/>
</dbReference>
<accession>A0ABN6Q2Q6</accession>
<protein>
    <submittedName>
        <fullName evidence="4">Heme oxygenase</fullName>
    </submittedName>
</protein>
<dbReference type="PRINTS" id="PR00088">
    <property type="entry name" value="HAEMOXYGNASE"/>
</dbReference>
<organism evidence="4 5">
    <name type="scientific">Nostoc cf. commune SO-36</name>
    <dbReference type="NCBI Taxonomy" id="449208"/>
    <lineage>
        <taxon>Bacteria</taxon>
        <taxon>Bacillati</taxon>
        <taxon>Cyanobacteriota</taxon>
        <taxon>Cyanophyceae</taxon>
        <taxon>Nostocales</taxon>
        <taxon>Nostocaceae</taxon>
        <taxon>Nostoc</taxon>
    </lineage>
</organism>
<dbReference type="PANTHER" id="PTHR10720">
    <property type="entry name" value="HEME OXYGENASE"/>
    <property type="match status" value="1"/>
</dbReference>
<dbReference type="CDD" id="cd19165">
    <property type="entry name" value="HemeO"/>
    <property type="match status" value="1"/>
</dbReference>
<evidence type="ECO:0000256" key="1">
    <source>
        <dbReference type="ARBA" id="ARBA00022617"/>
    </source>
</evidence>
<keyword evidence="3" id="KW-0408">Iron</keyword>